<dbReference type="InterPro" id="IPR038765">
    <property type="entry name" value="Papain-like_cys_pep_sf"/>
</dbReference>
<dbReference type="Pfam" id="PF23795">
    <property type="entry name" value="SH3_YKFC_2nd"/>
    <property type="match status" value="1"/>
</dbReference>
<evidence type="ECO:0000313" key="7">
    <source>
        <dbReference type="EMBL" id="ADD42992.1"/>
    </source>
</evidence>
<evidence type="ECO:0000256" key="5">
    <source>
        <dbReference type="SAM" id="SignalP"/>
    </source>
</evidence>
<keyword evidence="2" id="KW-0645">Protease</keyword>
<dbReference type="Pfam" id="PF00877">
    <property type="entry name" value="NLPC_P60"/>
    <property type="match status" value="1"/>
</dbReference>
<evidence type="ECO:0000259" key="6">
    <source>
        <dbReference type="PROSITE" id="PS51935"/>
    </source>
</evidence>
<dbReference type="SUPFAM" id="SSF54001">
    <property type="entry name" value="Cysteine proteinases"/>
    <property type="match status" value="1"/>
</dbReference>
<dbReference type="GO" id="GO:0008234">
    <property type="term" value="F:cysteine-type peptidase activity"/>
    <property type="evidence" value="ECO:0007669"/>
    <property type="project" value="UniProtKB-KW"/>
</dbReference>
<dbReference type="InterPro" id="IPR051202">
    <property type="entry name" value="Peptidase_C40"/>
</dbReference>
<feature type="signal peptide" evidence="5">
    <location>
        <begin position="1"/>
        <end position="22"/>
    </location>
</feature>
<dbReference type="InterPro" id="IPR057812">
    <property type="entry name" value="SH3_YKFC_2nd"/>
</dbReference>
<keyword evidence="5" id="KW-0732">Signal</keyword>
<evidence type="ECO:0000256" key="3">
    <source>
        <dbReference type="ARBA" id="ARBA00022801"/>
    </source>
</evidence>
<evidence type="ECO:0000256" key="1">
    <source>
        <dbReference type="ARBA" id="ARBA00007074"/>
    </source>
</evidence>
<feature type="domain" description="NlpC/P60" evidence="6">
    <location>
        <begin position="221"/>
        <end position="346"/>
    </location>
</feature>
<dbReference type="InterPro" id="IPR006311">
    <property type="entry name" value="TAT_signal"/>
</dbReference>
<gene>
    <name evidence="7" type="ordered locus">Snas_3326</name>
</gene>
<reference evidence="7 8" key="1">
    <citation type="journal article" date="2009" name="Stand. Genomic Sci.">
        <title>Complete genome sequence of Stackebrandtia nassauensis type strain (LLR-40K-21).</title>
        <authorList>
            <person name="Munk C."/>
            <person name="Lapidus A."/>
            <person name="Copeland A."/>
            <person name="Jando M."/>
            <person name="Mayilraj S."/>
            <person name="Glavina Del Rio T."/>
            <person name="Nolan M."/>
            <person name="Chen F."/>
            <person name="Lucas S."/>
            <person name="Tice H."/>
            <person name="Cheng J.F."/>
            <person name="Han C."/>
            <person name="Detter J.C."/>
            <person name="Bruce D."/>
            <person name="Goodwin L."/>
            <person name="Chain P."/>
            <person name="Pitluck S."/>
            <person name="Goker M."/>
            <person name="Ovchinikova G."/>
            <person name="Pati A."/>
            <person name="Ivanova N."/>
            <person name="Mavromatis K."/>
            <person name="Chen A."/>
            <person name="Palaniappan K."/>
            <person name="Land M."/>
            <person name="Hauser L."/>
            <person name="Chang Y.J."/>
            <person name="Jeffries C.D."/>
            <person name="Bristow J."/>
            <person name="Eisen J.A."/>
            <person name="Markowitz V."/>
            <person name="Hugenholtz P."/>
            <person name="Kyrpides N.C."/>
            <person name="Klenk H.P."/>
        </authorList>
    </citation>
    <scope>NUCLEOTIDE SEQUENCE [LARGE SCALE GENOMIC DNA]</scope>
    <source>
        <strain evidence="8">DSM 44728 / CIP 108903 / NRRL B-16338 / NBRC 102104 / LLR-40K-21</strain>
    </source>
</reference>
<dbReference type="InterPro" id="IPR000064">
    <property type="entry name" value="NLP_P60_dom"/>
</dbReference>
<dbReference type="Gene3D" id="3.90.1720.10">
    <property type="entry name" value="endopeptidase domain like (from Nostoc punctiforme)"/>
    <property type="match status" value="1"/>
</dbReference>
<evidence type="ECO:0000256" key="4">
    <source>
        <dbReference type="ARBA" id="ARBA00022807"/>
    </source>
</evidence>
<dbReference type="PROSITE" id="PS51935">
    <property type="entry name" value="NLPC_P60"/>
    <property type="match status" value="1"/>
</dbReference>
<dbReference type="EMBL" id="CP001778">
    <property type="protein sequence ID" value="ADD42992.1"/>
    <property type="molecule type" value="Genomic_DNA"/>
</dbReference>
<dbReference type="eggNOG" id="COG0791">
    <property type="taxonomic scope" value="Bacteria"/>
</dbReference>
<protein>
    <submittedName>
        <fullName evidence="7">NLP/P60 protein</fullName>
    </submittedName>
</protein>
<name>D3PUH9_STANL</name>
<dbReference type="KEGG" id="sna:Snas_3326"/>
<dbReference type="PROSITE" id="PS51318">
    <property type="entry name" value="TAT"/>
    <property type="match status" value="1"/>
</dbReference>
<evidence type="ECO:0000256" key="2">
    <source>
        <dbReference type="ARBA" id="ARBA00022670"/>
    </source>
</evidence>
<dbReference type="RefSeq" id="WP_013018563.1">
    <property type="nucleotide sequence ID" value="NC_013947.1"/>
</dbReference>
<dbReference type="HOGENOM" id="CLU_016043_13_2_11"/>
<dbReference type="AlphaFoldDB" id="D3PUH9"/>
<proteinExistence type="inferred from homology"/>
<keyword evidence="8" id="KW-1185">Reference proteome</keyword>
<sequence length="346" mass="36784">MTGKFSRRGVLKAGAMSGLVIAGVGGAANPAAAKEPESGGAPGVGDVAYVDVAAATLWVEPDKDRKVDAPSLTNPVDLRAWLAAMSLKQRRWLIGNLETQGLYGQDVTVTAESGDWVHVVVHGQPTPRDERGYPGWVLRSQLTTQAPSGSDGPFAQVTDATTWLYDDATLSGEFMEISYGNRLPCLDQTDTALKVATPTHGDKWLCVDAATVYASEDAIPAPSGADLVADAKMFLGLPYLWAGTAGFGFDCSGLTHSLHKAHGVTIPRDSGPQKDAGTPVAAEEMRAGDLLFYGIDRVHHVGMHIGDGHMIDARTNTDKVEQRIEIVAVDEHPYAFEFAGAVRYLA</sequence>
<dbReference type="STRING" id="446470.Snas_3326"/>
<dbReference type="Proteomes" id="UP000000844">
    <property type="component" value="Chromosome"/>
</dbReference>
<organism evidence="7 8">
    <name type="scientific">Stackebrandtia nassauensis (strain DSM 44728 / CIP 108903 / NRRL B-16338 / NBRC 102104 / LLR-40K-21)</name>
    <dbReference type="NCBI Taxonomy" id="446470"/>
    <lineage>
        <taxon>Bacteria</taxon>
        <taxon>Bacillati</taxon>
        <taxon>Actinomycetota</taxon>
        <taxon>Actinomycetes</taxon>
        <taxon>Glycomycetales</taxon>
        <taxon>Glycomycetaceae</taxon>
        <taxon>Stackebrandtia</taxon>
    </lineage>
</organism>
<dbReference type="PANTHER" id="PTHR47053">
    <property type="entry name" value="MUREIN DD-ENDOPEPTIDASE MEPH-RELATED"/>
    <property type="match status" value="1"/>
</dbReference>
<keyword evidence="3" id="KW-0378">Hydrolase</keyword>
<dbReference type="OrthoDB" id="9815778at2"/>
<accession>D3PUH9</accession>
<evidence type="ECO:0000313" key="8">
    <source>
        <dbReference type="Proteomes" id="UP000000844"/>
    </source>
</evidence>
<dbReference type="GO" id="GO:0006508">
    <property type="term" value="P:proteolysis"/>
    <property type="evidence" value="ECO:0007669"/>
    <property type="project" value="UniProtKB-KW"/>
</dbReference>
<dbReference type="PANTHER" id="PTHR47053:SF3">
    <property type="entry name" value="GAMMA-D-GLUTAMYL-L-LYSINE DIPEPTIDYL-PEPTIDASE"/>
    <property type="match status" value="1"/>
</dbReference>
<dbReference type="Gene3D" id="2.30.30.40">
    <property type="entry name" value="SH3 Domains"/>
    <property type="match status" value="1"/>
</dbReference>
<comment type="similarity">
    <text evidence="1">Belongs to the peptidase C40 family.</text>
</comment>
<feature type="chain" id="PRO_5039710872" evidence="5">
    <location>
        <begin position="23"/>
        <end position="346"/>
    </location>
</feature>
<keyword evidence="4" id="KW-0788">Thiol protease</keyword>